<evidence type="ECO:0000313" key="6">
    <source>
        <dbReference type="Proteomes" id="UP000242818"/>
    </source>
</evidence>
<dbReference type="InterPro" id="IPR011990">
    <property type="entry name" value="TPR-like_helical_dom_sf"/>
</dbReference>
<dbReference type="PANTHER" id="PTHR45586">
    <property type="entry name" value="TPR REPEAT-CONTAINING PROTEIN PA4667"/>
    <property type="match status" value="1"/>
</dbReference>
<dbReference type="Proteomes" id="UP000242818">
    <property type="component" value="Unassembled WGS sequence"/>
</dbReference>
<keyword evidence="4" id="KW-1133">Transmembrane helix</keyword>
<evidence type="ECO:0000256" key="2">
    <source>
        <dbReference type="ARBA" id="ARBA00022803"/>
    </source>
</evidence>
<dbReference type="SMART" id="SM00028">
    <property type="entry name" value="TPR"/>
    <property type="match status" value="3"/>
</dbReference>
<dbReference type="STRING" id="1335309.GA0116948_11674"/>
<dbReference type="InterPro" id="IPR051012">
    <property type="entry name" value="CellSynth/LPSAsmb/PSIAsmb"/>
</dbReference>
<dbReference type="SUPFAM" id="SSF48452">
    <property type="entry name" value="TPR-like"/>
    <property type="match status" value="1"/>
</dbReference>
<evidence type="ECO:0000256" key="4">
    <source>
        <dbReference type="SAM" id="Phobius"/>
    </source>
</evidence>
<dbReference type="EMBL" id="FMAR01000016">
    <property type="protein sequence ID" value="SCC58549.1"/>
    <property type="molecule type" value="Genomic_DNA"/>
</dbReference>
<dbReference type="Pfam" id="PF14559">
    <property type="entry name" value="TPR_19"/>
    <property type="match status" value="1"/>
</dbReference>
<keyword evidence="4" id="KW-0472">Membrane</keyword>
<organism evidence="5 6">
    <name type="scientific">Chitinophaga costaii</name>
    <dbReference type="NCBI Taxonomy" id="1335309"/>
    <lineage>
        <taxon>Bacteria</taxon>
        <taxon>Pseudomonadati</taxon>
        <taxon>Bacteroidota</taxon>
        <taxon>Chitinophagia</taxon>
        <taxon>Chitinophagales</taxon>
        <taxon>Chitinophagaceae</taxon>
        <taxon>Chitinophaga</taxon>
    </lineage>
</organism>
<gene>
    <name evidence="5" type="ORF">GA0116948_11674</name>
</gene>
<dbReference type="AlphaFoldDB" id="A0A1C4FRB5"/>
<protein>
    <submittedName>
        <fullName evidence="5">Tetratricopeptide repeat-containing protein</fullName>
    </submittedName>
</protein>
<evidence type="ECO:0000256" key="1">
    <source>
        <dbReference type="ARBA" id="ARBA00022737"/>
    </source>
</evidence>
<keyword evidence="4" id="KW-0812">Transmembrane</keyword>
<reference evidence="5 6" key="1">
    <citation type="submission" date="2016-08" db="EMBL/GenBank/DDBJ databases">
        <authorList>
            <person name="Seilhamer J.J."/>
        </authorList>
    </citation>
    <scope>NUCLEOTIDE SEQUENCE [LARGE SCALE GENOMIC DNA]</scope>
    <source>
        <strain evidence="5 6">A37T2</strain>
    </source>
</reference>
<feature type="repeat" description="TPR" evidence="3">
    <location>
        <begin position="209"/>
        <end position="242"/>
    </location>
</feature>
<keyword evidence="1" id="KW-0677">Repeat</keyword>
<dbReference type="PROSITE" id="PS50005">
    <property type="entry name" value="TPR"/>
    <property type="match status" value="1"/>
</dbReference>
<sequence length="290" mass="31484">MQPNNLGVRKSQVLLTGVGIVAVVLLFAFGRTVPKPDKRTATTAAAAPMMGGGQPGVAIDFKDLLAQAKQNVPASSLIKITSLENKVVRGDVKAQQANVFHELASAWDSLHQPPLAAYYLGEAAKLENSEKSLTFAANLFLTDLQQVDNQDLAKWEAQQAIALYDKSIELNPDNDSLRISQALAYMQSGEPMVGVGKLRAVVEKNPENLDAQVTLANLAITSGQYDKAIDRLEGVLKNHPDNVKALFVLAEAYKGMGNKEKAVQLFERCKQNVKDPALIKEIDDYIADTK</sequence>
<name>A0A1C4FRB5_9BACT</name>
<proteinExistence type="predicted"/>
<dbReference type="Gene3D" id="1.25.40.10">
    <property type="entry name" value="Tetratricopeptide repeat domain"/>
    <property type="match status" value="1"/>
</dbReference>
<feature type="transmembrane region" description="Helical" evidence="4">
    <location>
        <begin position="12"/>
        <end position="29"/>
    </location>
</feature>
<evidence type="ECO:0000313" key="5">
    <source>
        <dbReference type="EMBL" id="SCC58549.1"/>
    </source>
</evidence>
<keyword evidence="2 3" id="KW-0802">TPR repeat</keyword>
<dbReference type="PANTHER" id="PTHR45586:SF1">
    <property type="entry name" value="LIPOPOLYSACCHARIDE ASSEMBLY PROTEIN B"/>
    <property type="match status" value="1"/>
</dbReference>
<keyword evidence="6" id="KW-1185">Reference proteome</keyword>
<accession>A0A1C4FRB5</accession>
<dbReference type="InterPro" id="IPR019734">
    <property type="entry name" value="TPR_rpt"/>
</dbReference>
<evidence type="ECO:0000256" key="3">
    <source>
        <dbReference type="PROSITE-ProRule" id="PRU00339"/>
    </source>
</evidence>